<name>A0A423WB10_CYTCH</name>
<evidence type="ECO:0000313" key="3">
    <source>
        <dbReference type="Proteomes" id="UP000284375"/>
    </source>
</evidence>
<gene>
    <name evidence="2" type="ORF">VSDG_03391</name>
</gene>
<organism evidence="2 3">
    <name type="scientific">Cytospora chrysosperma</name>
    <name type="common">Cytospora canker fungus</name>
    <name type="synonym">Sphaeria chrysosperma</name>
    <dbReference type="NCBI Taxonomy" id="252740"/>
    <lineage>
        <taxon>Eukaryota</taxon>
        <taxon>Fungi</taxon>
        <taxon>Dikarya</taxon>
        <taxon>Ascomycota</taxon>
        <taxon>Pezizomycotina</taxon>
        <taxon>Sordariomycetes</taxon>
        <taxon>Sordariomycetidae</taxon>
        <taxon>Diaporthales</taxon>
        <taxon>Cytosporaceae</taxon>
        <taxon>Cytospora</taxon>
    </lineage>
</organism>
<keyword evidence="1" id="KW-0732">Signal</keyword>
<evidence type="ECO:0000256" key="1">
    <source>
        <dbReference type="SAM" id="SignalP"/>
    </source>
</evidence>
<keyword evidence="3" id="KW-1185">Reference proteome</keyword>
<protein>
    <submittedName>
        <fullName evidence="2">Uncharacterized protein</fullName>
    </submittedName>
</protein>
<accession>A0A423WB10</accession>
<comment type="caution">
    <text evidence="2">The sequence shown here is derived from an EMBL/GenBank/DDBJ whole genome shotgun (WGS) entry which is preliminary data.</text>
</comment>
<evidence type="ECO:0000313" key="2">
    <source>
        <dbReference type="EMBL" id="ROW00560.1"/>
    </source>
</evidence>
<proteinExistence type="predicted"/>
<reference evidence="2 3" key="1">
    <citation type="submission" date="2015-09" db="EMBL/GenBank/DDBJ databases">
        <title>Host preference determinants of Valsa canker pathogens revealed by comparative genomics.</title>
        <authorList>
            <person name="Yin Z."/>
            <person name="Huang L."/>
        </authorList>
    </citation>
    <scope>NUCLEOTIDE SEQUENCE [LARGE SCALE GENOMIC DNA]</scope>
    <source>
        <strain evidence="2 3">YSFL</strain>
    </source>
</reference>
<dbReference type="EMBL" id="LJZO01000008">
    <property type="protein sequence ID" value="ROW00560.1"/>
    <property type="molecule type" value="Genomic_DNA"/>
</dbReference>
<dbReference type="OrthoDB" id="5230873at2759"/>
<dbReference type="AlphaFoldDB" id="A0A423WB10"/>
<feature type="signal peptide" evidence="1">
    <location>
        <begin position="1"/>
        <end position="20"/>
    </location>
</feature>
<sequence>MYTMLSTIGVLFAVFASVFALPSNLGTRKSSSTFSLFAYGSMYHSEIGGFPIFYYEGYAYIANPNKVNYTESYVVFCKRTSNTFPKRSREIRTADPVFPAEGTTDTTEWVADAKMGTDMTWAGSLFYAPTPAGHTGFYKEGISNVSTSDIVTSGFTFYGMTAMLKINSKLYTEWYAVPTSIDGLWSVSWNTTDTFDTSEAEPITVRKVYPPNVDYPDV</sequence>
<feature type="chain" id="PRO_5019499349" evidence="1">
    <location>
        <begin position="21"/>
        <end position="218"/>
    </location>
</feature>
<dbReference type="Proteomes" id="UP000284375">
    <property type="component" value="Unassembled WGS sequence"/>
</dbReference>